<feature type="compositionally biased region" description="Basic and acidic residues" evidence="1">
    <location>
        <begin position="85"/>
        <end position="98"/>
    </location>
</feature>
<keyword evidence="2" id="KW-1133">Transmembrane helix</keyword>
<feature type="compositionally biased region" description="Polar residues" evidence="1">
    <location>
        <begin position="721"/>
        <end position="745"/>
    </location>
</feature>
<name>A0A6J7X9E1_9CAUD</name>
<reference evidence="3" key="1">
    <citation type="submission" date="2020-05" db="EMBL/GenBank/DDBJ databases">
        <authorList>
            <person name="Chiriac C."/>
            <person name="Salcher M."/>
            <person name="Ghai R."/>
            <person name="Kavagutti S V."/>
        </authorList>
    </citation>
    <scope>NUCLEOTIDE SEQUENCE</scope>
</reference>
<keyword evidence="2" id="KW-0472">Membrane</keyword>
<protein>
    <submittedName>
        <fullName evidence="3">Uncharacterized protein</fullName>
    </submittedName>
</protein>
<evidence type="ECO:0000256" key="2">
    <source>
        <dbReference type="SAM" id="Phobius"/>
    </source>
</evidence>
<evidence type="ECO:0000313" key="3">
    <source>
        <dbReference type="EMBL" id="CAB5226367.1"/>
    </source>
</evidence>
<dbReference type="EMBL" id="LR798360">
    <property type="protein sequence ID" value="CAB5226367.1"/>
    <property type="molecule type" value="Genomic_DNA"/>
</dbReference>
<proteinExistence type="predicted"/>
<gene>
    <name evidence="3" type="ORF">UFOVP760_143</name>
</gene>
<feature type="compositionally biased region" description="Basic and acidic residues" evidence="1">
    <location>
        <begin position="700"/>
        <end position="713"/>
    </location>
</feature>
<sequence>MDGITFDQLQEALNGSVPDLNSSFERIINLQSLQTDTLKNVQQLIGQKVEAIVDYQRTTTSKLSEMIKFLNNSTADKPTTTKQIRKTEAEKEPSKTKESNNLNDIKLVSSASKDVPTGLKVLPVRLTGPTEQKTQIVHDSVAASLLTTIAKSLDQPKEDESQQAEKQKDTNAQVEAKKEKKKETAKEPVNLFSSLFSVFKNNKEENDLPTEPISPYHKESLEIVIPPETEVKLQNIIGDTLKPFFDRQHEDNNDLIDGVAKGNHPKEKEKPKGFLETIGEFFKYLLPVIAGVGATVGGIMALFSGLMDDGPFKGLKKLLGDSALTVGFKALTKVSGKGLLKGITGSFFKKIPLIGSLISLGFAYSRFQNGDTVGGVIDVLNALTGILFLTPAAPLAIPISLALDALNAFLDYKAGETKGKERTTKKLDILKDMGGWIYDKLKSVPVIGPLMKAGKSIFDGDWDTGFKYLGEAIAPLQQIGSIILQGVKTYAPPVLTAVGDWTATARKWLYDKAKEIPVIGPLIKAGESIFNGDWETGFNYLGNAIEPLQYIGGMLLEKAKETAPVAGDWLMTAGKWLYGKAREIPVIGPLIKAGESIGDGRWLDAFGYLGEALEPLRVIGDLLIGGTKAVAVTATNNIADFWSTMKDSLLRAVLDMVPDIKIGKWSLKQKVADILGIDVAASASVSTETRPPGTPITINDKQEKPEAKPDVLGKTKAAISSKDSATRDTSNTTDASNQGSVNESVRSSEDQGKTISLSSIKPVSEQKLTPEAQSYMEGNKFDQEALIKAFQSQTEYVKAQLGLQKNTADNTKELIKAFRAFKENTGKSVTVNNVSSPTTFMSNPVTSMMFRESLLSR</sequence>
<feature type="transmembrane region" description="Helical" evidence="2">
    <location>
        <begin position="379"/>
        <end position="403"/>
    </location>
</feature>
<feature type="region of interest" description="Disordered" evidence="1">
    <location>
        <begin position="684"/>
        <end position="765"/>
    </location>
</feature>
<evidence type="ECO:0000256" key="1">
    <source>
        <dbReference type="SAM" id="MobiDB-lite"/>
    </source>
</evidence>
<feature type="transmembrane region" description="Helical" evidence="2">
    <location>
        <begin position="284"/>
        <end position="307"/>
    </location>
</feature>
<feature type="region of interest" description="Disordered" evidence="1">
    <location>
        <begin position="74"/>
        <end position="103"/>
    </location>
</feature>
<feature type="region of interest" description="Disordered" evidence="1">
    <location>
        <begin position="154"/>
        <end position="185"/>
    </location>
</feature>
<keyword evidence="2" id="KW-0812">Transmembrane</keyword>
<organism evidence="3">
    <name type="scientific">uncultured Caudovirales phage</name>
    <dbReference type="NCBI Taxonomy" id="2100421"/>
    <lineage>
        <taxon>Viruses</taxon>
        <taxon>Duplodnaviria</taxon>
        <taxon>Heunggongvirae</taxon>
        <taxon>Uroviricota</taxon>
        <taxon>Caudoviricetes</taxon>
        <taxon>Peduoviridae</taxon>
        <taxon>Maltschvirus</taxon>
        <taxon>Maltschvirus maltsch</taxon>
    </lineage>
</organism>
<accession>A0A6J7X9E1</accession>